<proteinExistence type="inferred from homology"/>
<sequence length="256" mass="28570">MDLKGKNIILTGASSGIGRDMLDILALYPNVRIVAVARHADRILQKEGIVYPYAADVSSKDGVDNVFNYAQEVFDGEADVFIANAGFAYLEKINNSDWQHIENIFNLNVFSPIYSLEKLLAGSNNKRVAFACTISGAGLVSLPAYSLYCSTKAALHHFVQTYRYEQSENLQITAVYPVATRTEFFDKATGEDSTPLPFPTQNSQTVAKKIIRGIEKGKTNVYPSLLFRFFFPIGRAFPIFLKIYSGLEKRKVGKWL</sequence>
<dbReference type="PRINTS" id="PR00081">
    <property type="entry name" value="GDHRDH"/>
</dbReference>
<dbReference type="InterPro" id="IPR020904">
    <property type="entry name" value="Sc_DH/Rdtase_CS"/>
</dbReference>
<dbReference type="AlphaFoldDB" id="A0A212JY77"/>
<keyword evidence="2" id="KW-0560">Oxidoreductase</keyword>
<evidence type="ECO:0000313" key="3">
    <source>
        <dbReference type="EMBL" id="SBW04444.1"/>
    </source>
</evidence>
<dbReference type="SUPFAM" id="SSF51735">
    <property type="entry name" value="NAD(P)-binding Rossmann-fold domains"/>
    <property type="match status" value="1"/>
</dbReference>
<organism evidence="3">
    <name type="scientific">uncultured Dysgonomonas sp</name>
    <dbReference type="NCBI Taxonomy" id="206096"/>
    <lineage>
        <taxon>Bacteria</taxon>
        <taxon>Pseudomonadati</taxon>
        <taxon>Bacteroidota</taxon>
        <taxon>Bacteroidia</taxon>
        <taxon>Bacteroidales</taxon>
        <taxon>Dysgonomonadaceae</taxon>
        <taxon>Dysgonomonas</taxon>
        <taxon>environmental samples</taxon>
    </lineage>
</organism>
<dbReference type="PANTHER" id="PTHR44196:SF1">
    <property type="entry name" value="DEHYDROGENASE_REDUCTASE SDR FAMILY MEMBER 7B"/>
    <property type="match status" value="1"/>
</dbReference>
<dbReference type="Pfam" id="PF00106">
    <property type="entry name" value="adh_short"/>
    <property type="match status" value="1"/>
</dbReference>
<evidence type="ECO:0008006" key="4">
    <source>
        <dbReference type="Google" id="ProtNLM"/>
    </source>
</evidence>
<dbReference type="RefSeq" id="WP_296950449.1">
    <property type="nucleotide sequence ID" value="NZ_LT599021.1"/>
</dbReference>
<protein>
    <recommendedName>
        <fullName evidence="4">Oxidoreductase, short chain dehydrogenase/reductase family protein</fullName>
    </recommendedName>
</protein>
<dbReference type="InterPro" id="IPR036291">
    <property type="entry name" value="NAD(P)-bd_dom_sf"/>
</dbReference>
<gene>
    <name evidence="3" type="ORF">KL86DYS2_12613</name>
</gene>
<accession>A0A212JY77</accession>
<dbReference type="EMBL" id="FLUL01000001">
    <property type="protein sequence ID" value="SBW04444.1"/>
    <property type="molecule type" value="Genomic_DNA"/>
</dbReference>
<dbReference type="CDD" id="cd05233">
    <property type="entry name" value="SDR_c"/>
    <property type="match status" value="1"/>
</dbReference>
<evidence type="ECO:0000256" key="1">
    <source>
        <dbReference type="ARBA" id="ARBA00006484"/>
    </source>
</evidence>
<dbReference type="GO" id="GO:0016020">
    <property type="term" value="C:membrane"/>
    <property type="evidence" value="ECO:0007669"/>
    <property type="project" value="TreeGrafter"/>
</dbReference>
<dbReference type="PANTHER" id="PTHR44196">
    <property type="entry name" value="DEHYDROGENASE/REDUCTASE SDR FAMILY MEMBER 7B"/>
    <property type="match status" value="1"/>
</dbReference>
<dbReference type="Gene3D" id="3.40.50.720">
    <property type="entry name" value="NAD(P)-binding Rossmann-like Domain"/>
    <property type="match status" value="1"/>
</dbReference>
<dbReference type="InterPro" id="IPR002347">
    <property type="entry name" value="SDR_fam"/>
</dbReference>
<comment type="similarity">
    <text evidence="1">Belongs to the short-chain dehydrogenases/reductases (SDR) family.</text>
</comment>
<dbReference type="GO" id="GO:0016491">
    <property type="term" value="F:oxidoreductase activity"/>
    <property type="evidence" value="ECO:0007669"/>
    <property type="project" value="UniProtKB-KW"/>
</dbReference>
<reference evidence="3" key="1">
    <citation type="submission" date="2016-04" db="EMBL/GenBank/DDBJ databases">
        <authorList>
            <person name="Evans L.H."/>
            <person name="Alamgir A."/>
            <person name="Owens N."/>
            <person name="Weber N.D."/>
            <person name="Virtaneva K."/>
            <person name="Barbian K."/>
            <person name="Babar A."/>
            <person name="Rosenke K."/>
        </authorList>
    </citation>
    <scope>NUCLEOTIDE SEQUENCE</scope>
    <source>
        <strain evidence="3">86-2</strain>
    </source>
</reference>
<name>A0A212JY77_9BACT</name>
<dbReference type="PROSITE" id="PS00061">
    <property type="entry name" value="ADH_SHORT"/>
    <property type="match status" value="1"/>
</dbReference>
<evidence type="ECO:0000256" key="2">
    <source>
        <dbReference type="ARBA" id="ARBA00023002"/>
    </source>
</evidence>